<dbReference type="PANTHER" id="PTHR10695:SF46">
    <property type="entry name" value="BIFUNCTIONAL COENZYME A SYNTHASE-RELATED"/>
    <property type="match status" value="1"/>
</dbReference>
<dbReference type="Pfam" id="PF01121">
    <property type="entry name" value="CoaE"/>
    <property type="match status" value="1"/>
</dbReference>
<dbReference type="PANTHER" id="PTHR10695">
    <property type="entry name" value="DEPHOSPHO-COA KINASE-RELATED"/>
    <property type="match status" value="1"/>
</dbReference>
<keyword evidence="3" id="KW-0173">Coenzyme A biosynthesis</keyword>
<feature type="binding site" evidence="3">
    <location>
        <begin position="13"/>
        <end position="18"/>
    </location>
    <ligand>
        <name>ATP</name>
        <dbReference type="ChEBI" id="CHEBI:30616"/>
    </ligand>
</feature>
<dbReference type="GO" id="GO:0015937">
    <property type="term" value="P:coenzyme A biosynthetic process"/>
    <property type="evidence" value="ECO:0007669"/>
    <property type="project" value="UniProtKB-UniRule"/>
</dbReference>
<evidence type="ECO:0000313" key="5">
    <source>
        <dbReference type="EMBL" id="MCC0178793.1"/>
    </source>
</evidence>
<dbReference type="InterPro" id="IPR027417">
    <property type="entry name" value="P-loop_NTPase"/>
</dbReference>
<accession>A0A964BUK7</accession>
<dbReference type="NCBIfam" id="TIGR00152">
    <property type="entry name" value="dephospho-CoA kinase"/>
    <property type="match status" value="1"/>
</dbReference>
<comment type="similarity">
    <text evidence="3">Belongs to the CoaE family.</text>
</comment>
<comment type="function">
    <text evidence="3">Catalyzes the phosphorylation of the 3'-hydroxyl group of dephosphocoenzyme A to form coenzyme A.</text>
</comment>
<evidence type="ECO:0000256" key="1">
    <source>
        <dbReference type="ARBA" id="ARBA00022741"/>
    </source>
</evidence>
<proteinExistence type="inferred from homology"/>
<keyword evidence="2 3" id="KW-0067">ATP-binding</keyword>
<dbReference type="PROSITE" id="PS51219">
    <property type="entry name" value="DPCK"/>
    <property type="match status" value="1"/>
</dbReference>
<dbReference type="Gene3D" id="3.40.50.300">
    <property type="entry name" value="P-loop containing nucleotide triphosphate hydrolases"/>
    <property type="match status" value="1"/>
</dbReference>
<dbReference type="SUPFAM" id="SSF52540">
    <property type="entry name" value="P-loop containing nucleoside triphosphate hydrolases"/>
    <property type="match status" value="1"/>
</dbReference>
<keyword evidence="3 5" id="KW-0808">Transferase</keyword>
<dbReference type="AlphaFoldDB" id="A0A964BUK7"/>
<dbReference type="GO" id="GO:0005524">
    <property type="term" value="F:ATP binding"/>
    <property type="evidence" value="ECO:0007669"/>
    <property type="project" value="UniProtKB-UniRule"/>
</dbReference>
<dbReference type="CDD" id="cd02022">
    <property type="entry name" value="DPCK"/>
    <property type="match status" value="1"/>
</dbReference>
<comment type="pathway">
    <text evidence="3">Cofactor biosynthesis; coenzyme A biosynthesis; CoA from (R)-pantothenate: step 5/5.</text>
</comment>
<comment type="catalytic activity">
    <reaction evidence="3">
        <text>3'-dephospho-CoA + ATP = ADP + CoA + H(+)</text>
        <dbReference type="Rhea" id="RHEA:18245"/>
        <dbReference type="ChEBI" id="CHEBI:15378"/>
        <dbReference type="ChEBI" id="CHEBI:30616"/>
        <dbReference type="ChEBI" id="CHEBI:57287"/>
        <dbReference type="ChEBI" id="CHEBI:57328"/>
        <dbReference type="ChEBI" id="CHEBI:456216"/>
        <dbReference type="EC" id="2.7.1.24"/>
    </reaction>
</comment>
<keyword evidence="6" id="KW-1185">Reference proteome</keyword>
<reference evidence="5" key="1">
    <citation type="journal article" date="2021" name="Antonie Van Leeuwenhoek">
        <title>Draft genome and description of Waterburya agarophytonicola gen. nov. sp. nov. (Pleurocapsales, Cyanobacteria): a seaweed symbiont.</title>
        <authorList>
            <person name="Bonthond G."/>
            <person name="Shalygin S."/>
            <person name="Bayer T."/>
            <person name="Weinberger F."/>
        </authorList>
    </citation>
    <scope>NUCLEOTIDE SEQUENCE</scope>
    <source>
        <strain evidence="5">KI4</strain>
    </source>
</reference>
<protein>
    <recommendedName>
        <fullName evidence="3 4">Dephospho-CoA kinase</fullName>
        <ecNumber evidence="3 4">2.7.1.24</ecNumber>
    </recommendedName>
    <alternativeName>
        <fullName evidence="3">Dephosphocoenzyme A kinase</fullName>
    </alternativeName>
</protein>
<evidence type="ECO:0000313" key="6">
    <source>
        <dbReference type="Proteomes" id="UP000729733"/>
    </source>
</evidence>
<dbReference type="GO" id="GO:0005737">
    <property type="term" value="C:cytoplasm"/>
    <property type="evidence" value="ECO:0007669"/>
    <property type="project" value="UniProtKB-SubCell"/>
</dbReference>
<dbReference type="EMBL" id="JADWDC010000055">
    <property type="protein sequence ID" value="MCC0178793.1"/>
    <property type="molecule type" value="Genomic_DNA"/>
</dbReference>
<evidence type="ECO:0000256" key="3">
    <source>
        <dbReference type="HAMAP-Rule" id="MF_00376"/>
    </source>
</evidence>
<sequence length="201" mass="22722">MNQRLIGLTGGIATGKTTVSNYLAEKYSLPILDADVYAREAVAPDSPILQIIFTRYGDRVILPDRTLNRAALGEIIFNSHSEKQWLESQIHPYVRDRFDLELQTIRDHTIILDIPLLFEANLTNTVTEIWVVSCDHSMQVARLQQRNGLTVKQAEARIDSQLPLVQKVAAADVVLENNGDLDDLFAEVDREIHNIISSKFR</sequence>
<dbReference type="InterPro" id="IPR001977">
    <property type="entry name" value="Depp_CoAkinase"/>
</dbReference>
<dbReference type="HAMAP" id="MF_00376">
    <property type="entry name" value="Dephospho_CoA_kinase"/>
    <property type="match status" value="1"/>
</dbReference>
<keyword evidence="3 5" id="KW-0418">Kinase</keyword>
<evidence type="ECO:0000256" key="2">
    <source>
        <dbReference type="ARBA" id="ARBA00022840"/>
    </source>
</evidence>
<dbReference type="GO" id="GO:0004140">
    <property type="term" value="F:dephospho-CoA kinase activity"/>
    <property type="evidence" value="ECO:0007669"/>
    <property type="project" value="UniProtKB-UniRule"/>
</dbReference>
<keyword evidence="1 3" id="KW-0547">Nucleotide-binding</keyword>
<keyword evidence="3" id="KW-0963">Cytoplasm</keyword>
<comment type="subcellular location">
    <subcellularLocation>
        <location evidence="3">Cytoplasm</location>
    </subcellularLocation>
</comment>
<dbReference type="EC" id="2.7.1.24" evidence="3 4"/>
<name>A0A964BUK7_9CYAN</name>
<organism evidence="5 6">
    <name type="scientific">Waterburya agarophytonicola KI4</name>
    <dbReference type="NCBI Taxonomy" id="2874699"/>
    <lineage>
        <taxon>Bacteria</taxon>
        <taxon>Bacillati</taxon>
        <taxon>Cyanobacteriota</taxon>
        <taxon>Cyanophyceae</taxon>
        <taxon>Pleurocapsales</taxon>
        <taxon>Hyellaceae</taxon>
        <taxon>Waterburya</taxon>
        <taxon>Waterburya agarophytonicola</taxon>
    </lineage>
</organism>
<comment type="caution">
    <text evidence="5">The sequence shown here is derived from an EMBL/GenBank/DDBJ whole genome shotgun (WGS) entry which is preliminary data.</text>
</comment>
<dbReference type="Proteomes" id="UP000729733">
    <property type="component" value="Unassembled WGS sequence"/>
</dbReference>
<evidence type="ECO:0000256" key="4">
    <source>
        <dbReference type="NCBIfam" id="TIGR00152"/>
    </source>
</evidence>
<dbReference type="RefSeq" id="WP_229641896.1">
    <property type="nucleotide sequence ID" value="NZ_JADWDC010000055.1"/>
</dbReference>
<gene>
    <name evidence="3" type="primary">coaE</name>
    <name evidence="5" type="ORF">I4641_17630</name>
</gene>